<feature type="transmembrane region" description="Helical" evidence="1">
    <location>
        <begin position="169"/>
        <end position="194"/>
    </location>
</feature>
<evidence type="ECO:0000313" key="3">
    <source>
        <dbReference type="Proteomes" id="UP001257659"/>
    </source>
</evidence>
<name>A0ABU1K936_9FLAO</name>
<keyword evidence="3" id="KW-1185">Reference proteome</keyword>
<reference evidence="2 3" key="1">
    <citation type="submission" date="2023-07" db="EMBL/GenBank/DDBJ databases">
        <title>Genomic Encyclopedia of Type Strains, Phase IV (KMG-IV): sequencing the most valuable type-strain genomes for metagenomic binning, comparative biology and taxonomic classification.</title>
        <authorList>
            <person name="Goeker M."/>
        </authorList>
    </citation>
    <scope>NUCLEOTIDE SEQUENCE [LARGE SCALE GENOMIC DNA]</scope>
    <source>
        <strain evidence="2 3">DSM 102814</strain>
    </source>
</reference>
<keyword evidence="1" id="KW-0812">Transmembrane</keyword>
<dbReference type="Proteomes" id="UP001257659">
    <property type="component" value="Unassembled WGS sequence"/>
</dbReference>
<feature type="transmembrane region" description="Helical" evidence="1">
    <location>
        <begin position="54"/>
        <end position="73"/>
    </location>
</feature>
<feature type="transmembrane region" description="Helical" evidence="1">
    <location>
        <begin position="125"/>
        <end position="157"/>
    </location>
</feature>
<protein>
    <submittedName>
        <fullName evidence="2">Membrane protein YqaA with SNARE-associated domain</fullName>
    </submittedName>
</protein>
<evidence type="ECO:0000313" key="2">
    <source>
        <dbReference type="EMBL" id="MDR6302119.1"/>
    </source>
</evidence>
<evidence type="ECO:0000256" key="1">
    <source>
        <dbReference type="SAM" id="Phobius"/>
    </source>
</evidence>
<organism evidence="2 3">
    <name type="scientific">Mesonia maritima</name>
    <dbReference type="NCBI Taxonomy" id="1793873"/>
    <lineage>
        <taxon>Bacteria</taxon>
        <taxon>Pseudomonadati</taxon>
        <taxon>Bacteroidota</taxon>
        <taxon>Flavobacteriia</taxon>
        <taxon>Flavobacteriales</taxon>
        <taxon>Flavobacteriaceae</taxon>
        <taxon>Mesonia</taxon>
    </lineage>
</organism>
<feature type="transmembrane region" description="Helical" evidence="1">
    <location>
        <begin position="85"/>
        <end position="105"/>
    </location>
</feature>
<accession>A0ABU1K936</accession>
<gene>
    <name evidence="2" type="ORF">GGR31_002798</name>
</gene>
<sequence length="224" mass="25198">MYRGNEEINFAGFNSAMTDQKKRNKQKKPRWKLLHQYYSYTGFYSFVGKSLLKAAIPILIFIVALICVHFFVIDIEDVLVYITDNFPPIGVLAVFFASESILGLIPPEIFIAWSGKSDHPEIYLAIIATLSYLGGIVSYFIGRGIASIPSVFVYLEVKMEKHIKNMRKWGGFLIIVGALLPVPFAISSIAAGIIKFPFGSYLLFGLLRFLRFFLYGVAIFGALQ</sequence>
<dbReference type="EMBL" id="JAVDQA010000011">
    <property type="protein sequence ID" value="MDR6302119.1"/>
    <property type="molecule type" value="Genomic_DNA"/>
</dbReference>
<feature type="transmembrane region" description="Helical" evidence="1">
    <location>
        <begin position="200"/>
        <end position="223"/>
    </location>
</feature>
<keyword evidence="1" id="KW-0472">Membrane</keyword>
<comment type="caution">
    <text evidence="2">The sequence shown here is derived from an EMBL/GenBank/DDBJ whole genome shotgun (WGS) entry which is preliminary data.</text>
</comment>
<proteinExistence type="predicted"/>
<keyword evidence="1" id="KW-1133">Transmembrane helix</keyword>